<dbReference type="InterPro" id="IPR029063">
    <property type="entry name" value="SAM-dependent_MTases_sf"/>
</dbReference>
<dbReference type="SUPFAM" id="SSF53335">
    <property type="entry name" value="S-adenosyl-L-methionine-dependent methyltransferases"/>
    <property type="match status" value="1"/>
</dbReference>
<sequence>MLITQEEVLHELRKYGISINGVLHIGAHECEELDFYTKMGIKSDRIVWIDGNQDKVDWAKTRGIPNVYKALITDTDDKDIEFHITNNVFSSSILELGTHAIRHPYIHYTETRKEKGITIDTFFKRNHLFANLYDFWNFDIQGAELMALKGAADALDFPKAIYLEVNIEEVYKGCALLPDLDNYLSTYGFRRTLTNITGYGWGDALYLRI</sequence>
<dbReference type="PANTHER" id="PTHR36973:SF4">
    <property type="entry name" value="NODULATION PROTEIN"/>
    <property type="match status" value="1"/>
</dbReference>
<dbReference type="AlphaFoldDB" id="A0A6C0KQN9"/>
<dbReference type="InterPro" id="IPR053188">
    <property type="entry name" value="FkbM_Methyltransferase"/>
</dbReference>
<dbReference type="EMBL" id="MN740937">
    <property type="protein sequence ID" value="QHU18714.1"/>
    <property type="molecule type" value="Genomic_DNA"/>
</dbReference>
<protein>
    <recommendedName>
        <fullName evidence="1">Methyltransferase FkbM domain-containing protein</fullName>
    </recommendedName>
</protein>
<proteinExistence type="predicted"/>
<feature type="domain" description="Methyltransferase FkbM" evidence="1">
    <location>
        <begin position="25"/>
        <end position="190"/>
    </location>
</feature>
<dbReference type="PANTHER" id="PTHR36973">
    <property type="entry name" value="SLL1456 PROTEIN-RELATED"/>
    <property type="match status" value="1"/>
</dbReference>
<organism evidence="2">
    <name type="scientific">viral metagenome</name>
    <dbReference type="NCBI Taxonomy" id="1070528"/>
    <lineage>
        <taxon>unclassified sequences</taxon>
        <taxon>metagenomes</taxon>
        <taxon>organismal metagenomes</taxon>
    </lineage>
</organism>
<accession>A0A6C0KQN9</accession>
<dbReference type="InterPro" id="IPR006342">
    <property type="entry name" value="FkbM_mtfrase"/>
</dbReference>
<evidence type="ECO:0000313" key="2">
    <source>
        <dbReference type="EMBL" id="QHU18714.1"/>
    </source>
</evidence>
<name>A0A6C0KQN9_9ZZZZ</name>
<dbReference type="GO" id="GO:0008171">
    <property type="term" value="F:O-methyltransferase activity"/>
    <property type="evidence" value="ECO:0007669"/>
    <property type="project" value="TreeGrafter"/>
</dbReference>
<dbReference type="Gene3D" id="3.40.50.150">
    <property type="entry name" value="Vaccinia Virus protein VP39"/>
    <property type="match status" value="1"/>
</dbReference>
<dbReference type="Pfam" id="PF05050">
    <property type="entry name" value="Methyltransf_21"/>
    <property type="match status" value="1"/>
</dbReference>
<evidence type="ECO:0000259" key="1">
    <source>
        <dbReference type="Pfam" id="PF05050"/>
    </source>
</evidence>
<reference evidence="2" key="1">
    <citation type="journal article" date="2020" name="Nature">
        <title>Giant virus diversity and host interactions through global metagenomics.</title>
        <authorList>
            <person name="Schulz F."/>
            <person name="Roux S."/>
            <person name="Paez-Espino D."/>
            <person name="Jungbluth S."/>
            <person name="Walsh D.A."/>
            <person name="Denef V.J."/>
            <person name="McMahon K.D."/>
            <person name="Konstantinidis K.T."/>
            <person name="Eloe-Fadrosh E.A."/>
            <person name="Kyrpides N.C."/>
            <person name="Woyke T."/>
        </authorList>
    </citation>
    <scope>NUCLEOTIDE SEQUENCE</scope>
    <source>
        <strain evidence="2">GVMAG-S-3300013006-158</strain>
    </source>
</reference>